<dbReference type="Proteomes" id="UP000199215">
    <property type="component" value="Unassembled WGS sequence"/>
</dbReference>
<dbReference type="RefSeq" id="WP_143040787.1">
    <property type="nucleotide sequence ID" value="NZ_FNWU01000001.1"/>
</dbReference>
<dbReference type="Gene3D" id="1.10.30.50">
    <property type="match status" value="1"/>
</dbReference>
<dbReference type="AlphaFoldDB" id="A0A1H6I0V4"/>
<evidence type="ECO:0000259" key="1">
    <source>
        <dbReference type="SMART" id="SM00507"/>
    </source>
</evidence>
<protein>
    <recommendedName>
        <fullName evidence="1">HNH nuclease domain-containing protein</fullName>
    </recommendedName>
</protein>
<organism evidence="2 3">
    <name type="scientific">Halopenitus malekzadehii</name>
    <dbReference type="NCBI Taxonomy" id="1267564"/>
    <lineage>
        <taxon>Archaea</taxon>
        <taxon>Methanobacteriati</taxon>
        <taxon>Methanobacteriota</taxon>
        <taxon>Stenosarchaea group</taxon>
        <taxon>Halobacteria</taxon>
        <taxon>Halobacteriales</taxon>
        <taxon>Haloferacaceae</taxon>
        <taxon>Halopenitus</taxon>
    </lineage>
</organism>
<dbReference type="InterPro" id="IPR003615">
    <property type="entry name" value="HNH_nuc"/>
</dbReference>
<name>A0A1H6I0V4_9EURY</name>
<proteinExistence type="predicted"/>
<feature type="domain" description="HNH nuclease" evidence="1">
    <location>
        <begin position="16"/>
        <end position="68"/>
    </location>
</feature>
<reference evidence="2 3" key="1">
    <citation type="submission" date="2016-10" db="EMBL/GenBank/DDBJ databases">
        <authorList>
            <person name="de Groot N.N."/>
        </authorList>
    </citation>
    <scope>NUCLEOTIDE SEQUENCE [LARGE SCALE GENOMIC DNA]</scope>
    <source>
        <strain evidence="2 3">IBRC-M10418</strain>
    </source>
</reference>
<evidence type="ECO:0000313" key="2">
    <source>
        <dbReference type="EMBL" id="SEH40108.1"/>
    </source>
</evidence>
<evidence type="ECO:0000313" key="3">
    <source>
        <dbReference type="Proteomes" id="UP000199215"/>
    </source>
</evidence>
<sequence length="172" mass="20143">MDSKWKRRSRKIAREMYWEKHERGAYECPDCGRQEEQLLNTFEVHHKDGQPMDNRPENHIALCRPCHNLREGKKPSIEEIQNIRDSLDEEEDEGDNDILNGVNRIYTAGSMHYHNDEDSTWRASVQGRESTSAEIVSPKDVNYDHGGDLFLCTFQVVVVHRFLFPCHRSNLC</sequence>
<dbReference type="CDD" id="cd00085">
    <property type="entry name" value="HNHc"/>
    <property type="match status" value="1"/>
</dbReference>
<accession>A0A1H6I0V4</accession>
<dbReference type="OrthoDB" id="11472at2157"/>
<gene>
    <name evidence="2" type="ORF">SAMN05192561_101591</name>
</gene>
<dbReference type="EMBL" id="FNWU01000001">
    <property type="protein sequence ID" value="SEH40108.1"/>
    <property type="molecule type" value="Genomic_DNA"/>
</dbReference>
<dbReference type="SMART" id="SM00507">
    <property type="entry name" value="HNHc"/>
    <property type="match status" value="1"/>
</dbReference>
<keyword evidence="3" id="KW-1185">Reference proteome</keyword>